<feature type="signal peptide" evidence="2">
    <location>
        <begin position="1"/>
        <end position="19"/>
    </location>
</feature>
<name>A0ABQ8F155_9FUNG</name>
<keyword evidence="4" id="KW-1185">Reference proteome</keyword>
<keyword evidence="2" id="KW-0732">Signal</keyword>
<feature type="coiled-coil region" evidence="1">
    <location>
        <begin position="88"/>
        <end position="122"/>
    </location>
</feature>
<keyword evidence="1" id="KW-0175">Coiled coil</keyword>
<evidence type="ECO:0000313" key="4">
    <source>
        <dbReference type="Proteomes" id="UP001648503"/>
    </source>
</evidence>
<protein>
    <submittedName>
        <fullName evidence="3">Uncharacterized protein</fullName>
    </submittedName>
</protein>
<evidence type="ECO:0000313" key="3">
    <source>
        <dbReference type="EMBL" id="KAH6588801.1"/>
    </source>
</evidence>
<dbReference type="Proteomes" id="UP001648503">
    <property type="component" value="Unassembled WGS sequence"/>
</dbReference>
<comment type="caution">
    <text evidence="3">The sequence shown here is derived from an EMBL/GenBank/DDBJ whole genome shotgun (WGS) entry which is preliminary data.</text>
</comment>
<organism evidence="3 4">
    <name type="scientific">Batrachochytrium salamandrivorans</name>
    <dbReference type="NCBI Taxonomy" id="1357716"/>
    <lineage>
        <taxon>Eukaryota</taxon>
        <taxon>Fungi</taxon>
        <taxon>Fungi incertae sedis</taxon>
        <taxon>Chytridiomycota</taxon>
        <taxon>Chytridiomycota incertae sedis</taxon>
        <taxon>Chytridiomycetes</taxon>
        <taxon>Rhizophydiales</taxon>
        <taxon>Rhizophydiales incertae sedis</taxon>
        <taxon>Batrachochytrium</taxon>
    </lineage>
</organism>
<proteinExistence type="predicted"/>
<reference evidence="3 4" key="1">
    <citation type="submission" date="2021-02" db="EMBL/GenBank/DDBJ databases">
        <title>Variation within the Batrachochytrium salamandrivorans European outbreak.</title>
        <authorList>
            <person name="Kelly M."/>
            <person name="Pasmans F."/>
            <person name="Shea T.P."/>
            <person name="Munoz J.F."/>
            <person name="Carranza S."/>
            <person name="Cuomo C.A."/>
            <person name="Martel A."/>
        </authorList>
    </citation>
    <scope>NUCLEOTIDE SEQUENCE [LARGE SCALE GENOMIC DNA]</scope>
    <source>
        <strain evidence="3 4">AMFP18/2</strain>
    </source>
</reference>
<evidence type="ECO:0000256" key="1">
    <source>
        <dbReference type="SAM" id="Coils"/>
    </source>
</evidence>
<sequence length="146" mass="15994">MKLAIASTTILFAMMAAQAAVLSVAPATDVNLVKRTPNGDGDDEQSDMAVEIEQAKTAITIFGSHPGEHSLCYNHQSPYLEEQGLDGCKNIRTAIAEVENELANLEAQLKELIQEHTGYVQTFRGLKKAVRGRDLGLLRSQYLHNQ</sequence>
<evidence type="ECO:0000256" key="2">
    <source>
        <dbReference type="SAM" id="SignalP"/>
    </source>
</evidence>
<feature type="chain" id="PRO_5046538122" evidence="2">
    <location>
        <begin position="20"/>
        <end position="146"/>
    </location>
</feature>
<dbReference type="EMBL" id="JAFCIX010000493">
    <property type="protein sequence ID" value="KAH6588801.1"/>
    <property type="molecule type" value="Genomic_DNA"/>
</dbReference>
<gene>
    <name evidence="3" type="ORF">BASA50_010507</name>
</gene>
<accession>A0ABQ8F155</accession>